<proteinExistence type="predicted"/>
<evidence type="ECO:0000313" key="9">
    <source>
        <dbReference type="Proteomes" id="UP000306409"/>
    </source>
</evidence>
<keyword evidence="7" id="KW-0472">Membrane</keyword>
<evidence type="ECO:0000256" key="3">
    <source>
        <dbReference type="ARBA" id="ARBA00022670"/>
    </source>
</evidence>
<protein>
    <submittedName>
        <fullName evidence="8">Accessory gene regulator B family protein</fullName>
    </submittedName>
</protein>
<accession>A0A4U7JAJ5</accession>
<reference evidence="8 9" key="1">
    <citation type="submission" date="2020-09" db="EMBL/GenBank/DDBJ databases">
        <title>Characterization and genome sequencing of Ruminiclostridium sp. nov. MA18.</title>
        <authorList>
            <person name="Rettenmaier R."/>
            <person name="Kowollik M.-L."/>
            <person name="Liebl W."/>
            <person name="Zverlov V."/>
        </authorList>
    </citation>
    <scope>NUCLEOTIDE SEQUENCE [LARGE SCALE GENOMIC DNA]</scope>
    <source>
        <strain evidence="8 9">MA18</strain>
    </source>
</reference>
<keyword evidence="5" id="KW-0378">Hydrolase</keyword>
<dbReference type="EMBL" id="CP061336">
    <property type="protein sequence ID" value="QNU65629.1"/>
    <property type="molecule type" value="Genomic_DNA"/>
</dbReference>
<dbReference type="InterPro" id="IPR006741">
    <property type="entry name" value="AgrB"/>
</dbReference>
<keyword evidence="9" id="KW-1185">Reference proteome</keyword>
<keyword evidence="2" id="KW-0673">Quorum sensing</keyword>
<gene>
    <name evidence="8" type="ORF">EHE19_011925</name>
</gene>
<evidence type="ECO:0000256" key="5">
    <source>
        <dbReference type="ARBA" id="ARBA00022801"/>
    </source>
</evidence>
<dbReference type="RefSeq" id="WP_137698550.1">
    <property type="nucleotide sequence ID" value="NZ_CP061336.1"/>
</dbReference>
<name>A0A4U7JAJ5_9FIRM</name>
<dbReference type="Pfam" id="PF04647">
    <property type="entry name" value="AgrB"/>
    <property type="match status" value="1"/>
</dbReference>
<keyword evidence="1" id="KW-1003">Cell membrane</keyword>
<dbReference type="GO" id="GO:0006508">
    <property type="term" value="P:proteolysis"/>
    <property type="evidence" value="ECO:0007669"/>
    <property type="project" value="UniProtKB-KW"/>
</dbReference>
<evidence type="ECO:0000256" key="6">
    <source>
        <dbReference type="ARBA" id="ARBA00022989"/>
    </source>
</evidence>
<evidence type="ECO:0000256" key="2">
    <source>
        <dbReference type="ARBA" id="ARBA00022654"/>
    </source>
</evidence>
<dbReference type="GO" id="GO:0008233">
    <property type="term" value="F:peptidase activity"/>
    <property type="evidence" value="ECO:0007669"/>
    <property type="project" value="UniProtKB-KW"/>
</dbReference>
<dbReference type="AlphaFoldDB" id="A0A4U7JAJ5"/>
<keyword evidence="3" id="KW-0645">Protease</keyword>
<dbReference type="OrthoDB" id="2854767at2"/>
<evidence type="ECO:0000256" key="4">
    <source>
        <dbReference type="ARBA" id="ARBA00022692"/>
    </source>
</evidence>
<dbReference type="GO" id="GO:0016020">
    <property type="term" value="C:membrane"/>
    <property type="evidence" value="ECO:0007669"/>
    <property type="project" value="InterPro"/>
</dbReference>
<evidence type="ECO:0000256" key="1">
    <source>
        <dbReference type="ARBA" id="ARBA00022475"/>
    </source>
</evidence>
<dbReference type="Proteomes" id="UP000306409">
    <property type="component" value="Chromosome"/>
</dbReference>
<keyword evidence="6" id="KW-1133">Transmembrane helix</keyword>
<evidence type="ECO:0000313" key="8">
    <source>
        <dbReference type="EMBL" id="QNU65629.1"/>
    </source>
</evidence>
<sequence length="203" mass="23009">MKIIRRFAYSSAVYIQKNNNGNHENRRILYFGFQAIYGDIIKLIIVILISSALKSLLQVLALTFAFVLLRRYAGGFHMDTEGKCIISTVCSFVIPGTLISKISFEFNTVWIIIIIAVAFVICLFLLKKYAPKDCVNRPIEEDEAAIFKRKAIRDVIILIIISIILAILGQHLLSLSIVAGILIEIFTLVPVGYRLFERINSWL</sequence>
<dbReference type="SMART" id="SM00793">
    <property type="entry name" value="AgrB"/>
    <property type="match status" value="1"/>
</dbReference>
<organism evidence="8 9">
    <name type="scientific">Ruminiclostridium herbifermentans</name>
    <dbReference type="NCBI Taxonomy" id="2488810"/>
    <lineage>
        <taxon>Bacteria</taxon>
        <taxon>Bacillati</taxon>
        <taxon>Bacillota</taxon>
        <taxon>Clostridia</taxon>
        <taxon>Eubacteriales</taxon>
        <taxon>Oscillospiraceae</taxon>
        <taxon>Ruminiclostridium</taxon>
    </lineage>
</organism>
<keyword evidence="4" id="KW-0812">Transmembrane</keyword>
<dbReference type="GO" id="GO:0009372">
    <property type="term" value="P:quorum sensing"/>
    <property type="evidence" value="ECO:0007669"/>
    <property type="project" value="UniProtKB-KW"/>
</dbReference>
<evidence type="ECO:0000256" key="7">
    <source>
        <dbReference type="ARBA" id="ARBA00023136"/>
    </source>
</evidence>
<dbReference type="KEGG" id="rher:EHE19_011925"/>